<dbReference type="OrthoDB" id="5112919at2"/>
<dbReference type="Proteomes" id="UP000243784">
    <property type="component" value="Chromosome"/>
</dbReference>
<feature type="transmembrane region" description="Helical" evidence="1">
    <location>
        <begin position="260"/>
        <end position="282"/>
    </location>
</feature>
<reference evidence="2 3" key="1">
    <citation type="journal article" date="2016" name="Biochim. Biophys. Acta">
        <title>Photochemical characterization of actinorhodopsin and its functional existence in the natural host.</title>
        <authorList>
            <person name="Nakamura S."/>
            <person name="Kikukawa T."/>
            <person name="Tamogami J."/>
            <person name="Kamiya M."/>
            <person name="Aizawa T."/>
            <person name="Hahn M.W."/>
            <person name="Ihara K."/>
            <person name="Kamo N."/>
            <person name="Demura M."/>
        </authorList>
    </citation>
    <scope>NUCLEOTIDE SEQUENCE [LARGE SCALE GENOMIC DNA]</scope>
    <source>
        <strain evidence="2 3">MWH-Dar1</strain>
    </source>
</reference>
<keyword evidence="1" id="KW-0812">Transmembrane</keyword>
<feature type="transmembrane region" description="Helical" evidence="1">
    <location>
        <begin position="57"/>
        <end position="79"/>
    </location>
</feature>
<dbReference type="KEGG" id="rpla:A4Z71_00980"/>
<gene>
    <name evidence="2" type="ORF">A4Z71_00980</name>
</gene>
<dbReference type="RefSeq" id="WP_070954129.1">
    <property type="nucleotide sequence ID" value="NZ_CP015208.1"/>
</dbReference>
<feature type="transmembrane region" description="Helical" evidence="1">
    <location>
        <begin position="139"/>
        <end position="159"/>
    </location>
</feature>
<proteinExistence type="predicted"/>
<feature type="transmembrane region" description="Helical" evidence="1">
    <location>
        <begin position="318"/>
        <end position="336"/>
    </location>
</feature>
<name>A0A1D9DXT7_9MICO</name>
<dbReference type="AlphaFoldDB" id="A0A1D9DXT7"/>
<keyword evidence="1" id="KW-1133">Transmembrane helix</keyword>
<dbReference type="STRING" id="535712.A4Z71_00980"/>
<protein>
    <recommendedName>
        <fullName evidence="4">DUF5671 domain-containing protein</fullName>
    </recommendedName>
</protein>
<evidence type="ECO:0008006" key="4">
    <source>
        <dbReference type="Google" id="ProtNLM"/>
    </source>
</evidence>
<keyword evidence="1" id="KW-0472">Membrane</keyword>
<sequence length="349" mass="38160">MNRIPLANRAVAAPLVGLMLAWVFFMVSQFVDLYTPQPEWDQYGNIVAGENIINFGVYFRLLGIAAGAVLSLVGLNWALRARKLNGEDDMLSRAAHRFTTLAVIVGLGAGAIFAIGSFLGAFNNYGPRDDVPIRFIDVYLPILLATALVIVVLLRAFVFRKDDMHQEDGKKAKLTARQKALGLGYAVPILATAVAIIFGLIVYDVTRTDLQVWVWVIIQVIIALGIVQGTRFANRAKTGEVLPAKPRGAFAAAGASNLNFVLSIVFGTVVSIMSFTFGFAAIENLRRWDIPVDPSEGKEVSTMPTIEMPDLPWLIEDFLPAKILLLLAVAGIYLTITERNRKADRVTGK</sequence>
<organism evidence="2 3">
    <name type="scientific">Candidatus Rhodoluna planktonica</name>
    <dbReference type="NCBI Taxonomy" id="535712"/>
    <lineage>
        <taxon>Bacteria</taxon>
        <taxon>Bacillati</taxon>
        <taxon>Actinomycetota</taxon>
        <taxon>Actinomycetes</taxon>
        <taxon>Micrococcales</taxon>
        <taxon>Microbacteriaceae</taxon>
        <taxon>Luna cluster</taxon>
        <taxon>Luna-1 subcluster</taxon>
        <taxon>Rhodoluna</taxon>
    </lineage>
</organism>
<accession>A0A1D9DXT7</accession>
<feature type="transmembrane region" description="Helical" evidence="1">
    <location>
        <begin position="180"/>
        <end position="204"/>
    </location>
</feature>
<evidence type="ECO:0000313" key="3">
    <source>
        <dbReference type="Proteomes" id="UP000243784"/>
    </source>
</evidence>
<evidence type="ECO:0000313" key="2">
    <source>
        <dbReference type="EMBL" id="AOY55615.1"/>
    </source>
</evidence>
<feature type="transmembrane region" description="Helical" evidence="1">
    <location>
        <begin position="12"/>
        <end position="31"/>
    </location>
</feature>
<feature type="transmembrane region" description="Helical" evidence="1">
    <location>
        <begin position="100"/>
        <end position="119"/>
    </location>
</feature>
<keyword evidence="3" id="KW-1185">Reference proteome</keyword>
<dbReference type="EMBL" id="CP015208">
    <property type="protein sequence ID" value="AOY55615.1"/>
    <property type="molecule type" value="Genomic_DNA"/>
</dbReference>
<evidence type="ECO:0000256" key="1">
    <source>
        <dbReference type="SAM" id="Phobius"/>
    </source>
</evidence>
<feature type="transmembrane region" description="Helical" evidence="1">
    <location>
        <begin position="210"/>
        <end position="227"/>
    </location>
</feature>